<feature type="transmembrane region" description="Helical" evidence="16">
    <location>
        <begin position="808"/>
        <end position="825"/>
    </location>
</feature>
<evidence type="ECO:0000256" key="9">
    <source>
        <dbReference type="ARBA" id="ARBA00022833"/>
    </source>
</evidence>
<dbReference type="Gene3D" id="1.25.40.320">
    <property type="entry name" value="Peptidase M1, leukotriene A4 hydrolase/aminopeptidase C-terminal domain"/>
    <property type="match status" value="1"/>
</dbReference>
<keyword evidence="5" id="KW-0645">Protease</keyword>
<feature type="domain" description="Major facilitator superfamily (MFS) profile" evidence="17">
    <location>
        <begin position="667"/>
        <end position="1128"/>
    </location>
</feature>
<feature type="binding site" evidence="14">
    <location>
        <begin position="294"/>
        <end position="299"/>
    </location>
    <ligand>
        <name>a peptide</name>
        <dbReference type="ChEBI" id="CHEBI:60466"/>
    </ligand>
</feature>
<dbReference type="PROSITE" id="PS50850">
    <property type="entry name" value="MFS"/>
    <property type="match status" value="1"/>
</dbReference>
<dbReference type="GO" id="GO:0008270">
    <property type="term" value="F:zinc ion binding"/>
    <property type="evidence" value="ECO:0007669"/>
    <property type="project" value="InterPro"/>
</dbReference>
<feature type="transmembrane region" description="Helical" evidence="16">
    <location>
        <begin position="745"/>
        <end position="768"/>
    </location>
</feature>
<comment type="cofactor">
    <cofactor evidence="15">
        <name>Zn(2+)</name>
        <dbReference type="ChEBI" id="CHEBI:29105"/>
    </cofactor>
    <text evidence="15">Binds 1 zinc ion per subunit.</text>
</comment>
<feature type="binding site" evidence="15">
    <location>
        <position position="317"/>
    </location>
    <ligand>
        <name>Zn(2+)</name>
        <dbReference type="ChEBI" id="CHEBI:29105"/>
        <note>catalytic</note>
    </ligand>
</feature>
<feature type="binding site" evidence="15">
    <location>
        <position position="321"/>
    </location>
    <ligand>
        <name>Zn(2+)</name>
        <dbReference type="ChEBI" id="CHEBI:29105"/>
        <note>catalytic</note>
    </ligand>
</feature>
<dbReference type="GO" id="GO:0043171">
    <property type="term" value="P:peptide catabolic process"/>
    <property type="evidence" value="ECO:0007669"/>
    <property type="project" value="TreeGrafter"/>
</dbReference>
<dbReference type="InterPro" id="IPR045357">
    <property type="entry name" value="Aminopeptidase_N-like_N"/>
</dbReference>
<dbReference type="Pfam" id="PF17900">
    <property type="entry name" value="Peptidase_M1_N"/>
    <property type="match status" value="1"/>
</dbReference>
<dbReference type="FunFam" id="1.20.1250.20:FF:001511">
    <property type="entry name" value="Solute carrier family 2, facilitated glucose transporter member 5"/>
    <property type="match status" value="1"/>
</dbReference>
<dbReference type="Proteomes" id="UP000887562">
    <property type="component" value="Unplaced"/>
</dbReference>
<evidence type="ECO:0000256" key="7">
    <source>
        <dbReference type="ARBA" id="ARBA00022723"/>
    </source>
</evidence>
<dbReference type="InterPro" id="IPR027268">
    <property type="entry name" value="Peptidase_M4/M1_CTD_sf"/>
</dbReference>
<dbReference type="AlphaFoldDB" id="A0A915EXJ4"/>
<keyword evidence="8" id="KW-0378">Hydrolase</keyword>
<reference evidence="19" key="1">
    <citation type="submission" date="2022-11" db="UniProtKB">
        <authorList>
            <consortium name="WormBaseParasite"/>
        </authorList>
    </citation>
    <scope>IDENTIFICATION</scope>
</reference>
<keyword evidence="10 16" id="KW-1133">Transmembrane helix</keyword>
<evidence type="ECO:0000256" key="10">
    <source>
        <dbReference type="ARBA" id="ARBA00022989"/>
    </source>
</evidence>
<feature type="transmembrane region" description="Helical" evidence="16">
    <location>
        <begin position="774"/>
        <end position="796"/>
    </location>
</feature>
<dbReference type="GO" id="GO:0004301">
    <property type="term" value="F:epoxide hydrolase activity"/>
    <property type="evidence" value="ECO:0007669"/>
    <property type="project" value="TreeGrafter"/>
</dbReference>
<dbReference type="InterPro" id="IPR038502">
    <property type="entry name" value="M1_LTA-4_hydro/amino_C_sf"/>
</dbReference>
<dbReference type="InterPro" id="IPR005829">
    <property type="entry name" value="Sugar_transporter_CS"/>
</dbReference>
<dbReference type="SMART" id="SM01263">
    <property type="entry name" value="Leuk-A4-hydro_C"/>
    <property type="match status" value="1"/>
</dbReference>
<keyword evidence="11" id="KW-0482">Metalloprotease</keyword>
<evidence type="ECO:0000256" key="8">
    <source>
        <dbReference type="ARBA" id="ARBA00022801"/>
    </source>
</evidence>
<dbReference type="InterPro" id="IPR005828">
    <property type="entry name" value="MFS_sugar_transport-like"/>
</dbReference>
<dbReference type="InterPro" id="IPR034015">
    <property type="entry name" value="M1_LTA4H"/>
</dbReference>
<dbReference type="InterPro" id="IPR049980">
    <property type="entry name" value="LTA4H_cat"/>
</dbReference>
<dbReference type="SUPFAM" id="SSF55486">
    <property type="entry name" value="Metalloproteases ('zincins'), catalytic domain"/>
    <property type="match status" value="1"/>
</dbReference>
<dbReference type="GO" id="GO:0005886">
    <property type="term" value="C:plasma membrane"/>
    <property type="evidence" value="ECO:0007669"/>
    <property type="project" value="UniProtKB-SubCell"/>
</dbReference>
<dbReference type="FunFam" id="3.30.2010.30:FF:000001">
    <property type="entry name" value="Leukotriene A(4) hydrolase"/>
    <property type="match status" value="1"/>
</dbReference>
<dbReference type="SUPFAM" id="SSF103473">
    <property type="entry name" value="MFS general substrate transporter"/>
    <property type="match status" value="1"/>
</dbReference>
<feature type="binding site" evidence="14">
    <location>
        <begin position="161"/>
        <end position="163"/>
    </location>
    <ligand>
        <name>a peptide</name>
        <dbReference type="ChEBI" id="CHEBI:60466"/>
    </ligand>
</feature>
<name>A0A915EXJ4_9CEST</name>
<dbReference type="InterPro" id="IPR042097">
    <property type="entry name" value="Aminopeptidase_N-like_N_sf"/>
</dbReference>
<evidence type="ECO:0000256" key="15">
    <source>
        <dbReference type="PIRSR" id="PIRSR634015-3"/>
    </source>
</evidence>
<feature type="transmembrane region" description="Helical" evidence="16">
    <location>
        <begin position="960"/>
        <end position="982"/>
    </location>
</feature>
<evidence type="ECO:0000313" key="18">
    <source>
        <dbReference type="Proteomes" id="UP000887562"/>
    </source>
</evidence>
<evidence type="ECO:0000256" key="5">
    <source>
        <dbReference type="ARBA" id="ARBA00022670"/>
    </source>
</evidence>
<evidence type="ECO:0000256" key="2">
    <source>
        <dbReference type="ARBA" id="ARBA00010136"/>
    </source>
</evidence>
<dbReference type="InterPro" id="IPR003663">
    <property type="entry name" value="Sugar/inositol_transpt"/>
</dbReference>
<feature type="transmembrane region" description="Helical" evidence="16">
    <location>
        <begin position="923"/>
        <end position="948"/>
    </location>
</feature>
<feature type="transmembrane region" description="Helical" evidence="16">
    <location>
        <begin position="989"/>
        <end position="1011"/>
    </location>
</feature>
<organism evidence="18 19">
    <name type="scientific">Echinococcus canadensis</name>
    <dbReference type="NCBI Taxonomy" id="519352"/>
    <lineage>
        <taxon>Eukaryota</taxon>
        <taxon>Metazoa</taxon>
        <taxon>Spiralia</taxon>
        <taxon>Lophotrochozoa</taxon>
        <taxon>Platyhelminthes</taxon>
        <taxon>Cestoda</taxon>
        <taxon>Eucestoda</taxon>
        <taxon>Cyclophyllidea</taxon>
        <taxon>Taeniidae</taxon>
        <taxon>Echinococcus</taxon>
        <taxon>Echinococcus canadensis group</taxon>
    </lineage>
</organism>
<keyword evidence="7 15" id="KW-0479">Metal-binding</keyword>
<dbReference type="WBParaSite" id="maker-E.canG7_contigs_2553-snap-gene-0.40-mRNA-1">
    <property type="protein sequence ID" value="maker-E.canG7_contigs_2553-snap-gene-0.40-mRNA-1"/>
    <property type="gene ID" value="EcG7_01778"/>
</dbReference>
<dbReference type="Pfam" id="PF09127">
    <property type="entry name" value="Leuk-A4-hydro_C"/>
    <property type="match status" value="1"/>
</dbReference>
<keyword evidence="12 16" id="KW-0472">Membrane</keyword>
<dbReference type="SUPFAM" id="SSF63737">
    <property type="entry name" value="Leukotriene A4 hydrolase N-terminal domain"/>
    <property type="match status" value="1"/>
</dbReference>
<proteinExistence type="inferred from homology"/>
<dbReference type="InterPro" id="IPR014782">
    <property type="entry name" value="Peptidase_M1_dom"/>
</dbReference>
<keyword evidence="3" id="KW-0813">Transport</keyword>
<dbReference type="InterPro" id="IPR015211">
    <property type="entry name" value="Peptidase_M1_C"/>
</dbReference>
<feature type="active site" description="Proton donor" evidence="13">
    <location>
        <position position="405"/>
    </location>
</feature>
<keyword evidence="4" id="KW-1003">Cell membrane</keyword>
<keyword evidence="6 16" id="KW-0812">Transmembrane</keyword>
<feature type="binding site" evidence="15">
    <location>
        <position position="340"/>
    </location>
    <ligand>
        <name>Zn(2+)</name>
        <dbReference type="ChEBI" id="CHEBI:29105"/>
        <note>catalytic</note>
    </ligand>
</feature>
<dbReference type="SUPFAM" id="SSF48371">
    <property type="entry name" value="ARM repeat"/>
    <property type="match status" value="1"/>
</dbReference>
<feature type="transmembrane region" description="Helical" evidence="16">
    <location>
        <begin position="837"/>
        <end position="858"/>
    </location>
</feature>
<dbReference type="PROSITE" id="PS00216">
    <property type="entry name" value="SUGAR_TRANSPORT_1"/>
    <property type="match status" value="1"/>
</dbReference>
<evidence type="ECO:0000256" key="4">
    <source>
        <dbReference type="ARBA" id="ARBA00022475"/>
    </source>
</evidence>
<dbReference type="Gene3D" id="1.20.1250.20">
    <property type="entry name" value="MFS general substrate transporter like domains"/>
    <property type="match status" value="1"/>
</dbReference>
<dbReference type="Gene3D" id="1.10.390.10">
    <property type="entry name" value="Neutral Protease Domain 2"/>
    <property type="match status" value="1"/>
</dbReference>
<evidence type="ECO:0000256" key="1">
    <source>
        <dbReference type="ARBA" id="ARBA00004651"/>
    </source>
</evidence>
<dbReference type="GO" id="GO:0006508">
    <property type="term" value="P:proteolysis"/>
    <property type="evidence" value="ECO:0007669"/>
    <property type="project" value="UniProtKB-KW"/>
</dbReference>
<comment type="subcellular location">
    <subcellularLocation>
        <location evidence="1">Cell membrane</location>
        <topology evidence="1">Multi-pass membrane protein</topology>
    </subcellularLocation>
</comment>
<dbReference type="InterPro" id="IPR016024">
    <property type="entry name" value="ARM-type_fold"/>
</dbReference>
<sequence length="1278" mass="142354">MVEQEFKLLKNFATAWIADKGAADLKLEPIDDPSSESNPELFLTQHVDFDWKVDFDAKVVSGCVKLHLMPMDFFASCRDTLRLDIKDINVSRIHINNEPVEFTVDAGSYHNLGNVLSINVGLQTSRFVVVIEYCTMPQSSALQWLDAQMTADKKQPFLFTQCQAIHARSLFPCQDTPRVKFTFSAGVLAPPEVTVLMGAHRSTPSGHCDELEKPSIHYFHQDIPIPSYLVALACGELDYARIGQRSFVWAEPSVLPWAKAEFEGVDDMIAVAESLCGDYEWGVYDILVLPPSFPYGGMENPCLTFAGDKSLTSVIAHEIAHSWTGNLVTNANWEHFWLNEGHTKYVEGLILERLYGTDYRELFIELGYEELLVCLEEFKEGHPLAKMVPCLKGIHTDDAFSIVPYQKGSLFLYFLENKYGKAAVLSWLKSYISHFRRHSLSTRVWIEFLAAHLGKNILQEIDWNTWLYHAGSIPWVPKTNRKLSSVVDKVAERIKNTPLGSDAESAAYVRSQYETMLPLQRQLLWRRLLKCVPLSHDNLLVLNNMLAVSTSKNAEIRFLWSLIVLYSQYLPGVDGALEFLNSQGRMKYTRPIYKALVAWPSIKQQAINNYKANKQYMHPTTAKLVEKDIELTEEFSLRSPRTICTSSPRLIGMLRTLMVNFHYVFATVVIVFGSSFQFGFQTGVINSPLPLIEKFIQNICISRSGPPSSEFVQAMSSLVVAGFPIGGIFGALFGGSVSNKMGRKLSLFIFNIPMAIGSLLMMACQAAVSFEMIIVGRVLVGFACGAFTGIAPVYLAEIAPVSIRGMSGIMHQLAIVSAILVSQILGLQELMGSTKLWSYLLGLTILPSVVLLLLFWICPDSPRYILLNSRDLEGAKSALYWLRGDAEVVNEEIGELLIEQDDGNENHAKFPLKDLFRIKALRLALFVAVVAHLAQQFSGINAALFYSTSLFESIGLTSQAVYATLGVGSMIVVITVVSIFLIERVGRRILLIGGLSMMLCSAVIITIGLALRNHASGLVYLAITFIYIFVGGFAIGPGSIPWFVVAELFVQETRDPAIVITVIVNWLAQIVISLGYPLLLASSLIFRFFKTALLFTLVKYLKDFSFMPFIGLLVIFIALLYLYLPETKGRPPCDVQEEFVRMASGGGDDVALGSYTRSLPSENGDIGATVSQMALSPKLSRFKSPCMYASLTYAPFIDVLEVETSIHKVQSGIEIQEVVRPLFPSHPSFSILSVGSTISGHQICSGYRVRKSFQIGCYRTLDCCTCDRMSRILFLPRL</sequence>
<dbReference type="InterPro" id="IPR020846">
    <property type="entry name" value="MFS_dom"/>
</dbReference>
<accession>A0A915EXJ4</accession>
<dbReference type="Gene3D" id="3.30.2010.30">
    <property type="match status" value="1"/>
</dbReference>
<evidence type="ECO:0000256" key="14">
    <source>
        <dbReference type="PIRSR" id="PIRSR634015-2"/>
    </source>
</evidence>
<dbReference type="InterPro" id="IPR036259">
    <property type="entry name" value="MFS_trans_sf"/>
</dbReference>
<dbReference type="NCBIfam" id="TIGR00879">
    <property type="entry name" value="SP"/>
    <property type="match status" value="1"/>
</dbReference>
<evidence type="ECO:0000256" key="11">
    <source>
        <dbReference type="ARBA" id="ARBA00023049"/>
    </source>
</evidence>
<evidence type="ECO:0000256" key="13">
    <source>
        <dbReference type="PIRSR" id="PIRSR634015-1"/>
    </source>
</evidence>
<dbReference type="Gene3D" id="2.60.40.1730">
    <property type="entry name" value="tricorn interacting facor f3 domain"/>
    <property type="match status" value="1"/>
</dbReference>
<dbReference type="PANTHER" id="PTHR45726:SF3">
    <property type="entry name" value="LEUKOTRIENE A-4 HYDROLASE"/>
    <property type="match status" value="1"/>
</dbReference>
<evidence type="ECO:0000256" key="6">
    <source>
        <dbReference type="ARBA" id="ARBA00022692"/>
    </source>
</evidence>
<dbReference type="GO" id="GO:0005353">
    <property type="term" value="F:fructose transmembrane transporter activity"/>
    <property type="evidence" value="ECO:0007669"/>
    <property type="project" value="UniProtKB-ARBA"/>
</dbReference>
<dbReference type="CDD" id="cd09599">
    <property type="entry name" value="M1_LTA4H"/>
    <property type="match status" value="1"/>
</dbReference>
<feature type="transmembrane region" description="Helical" evidence="16">
    <location>
        <begin position="1017"/>
        <end position="1045"/>
    </location>
</feature>
<dbReference type="PANTHER" id="PTHR45726">
    <property type="entry name" value="LEUKOTRIENE A-4 HYDROLASE"/>
    <property type="match status" value="1"/>
</dbReference>
<feature type="transmembrane region" description="Helical" evidence="16">
    <location>
        <begin position="711"/>
        <end position="733"/>
    </location>
</feature>
<feature type="binding site" evidence="14">
    <location>
        <begin position="585"/>
        <end position="587"/>
    </location>
    <ligand>
        <name>a peptide</name>
        <dbReference type="ChEBI" id="CHEBI:60466"/>
    </ligand>
</feature>
<dbReference type="GO" id="GO:0004177">
    <property type="term" value="F:aminopeptidase activity"/>
    <property type="evidence" value="ECO:0007669"/>
    <property type="project" value="TreeGrafter"/>
</dbReference>
<feature type="transmembrane region" description="Helical" evidence="16">
    <location>
        <begin position="657"/>
        <end position="680"/>
    </location>
</feature>
<evidence type="ECO:0000259" key="17">
    <source>
        <dbReference type="PROSITE" id="PS50850"/>
    </source>
</evidence>
<dbReference type="Pfam" id="PF00083">
    <property type="entry name" value="Sugar_tr"/>
    <property type="match status" value="1"/>
</dbReference>
<dbReference type="PROSITE" id="PS00217">
    <property type="entry name" value="SUGAR_TRANSPORT_2"/>
    <property type="match status" value="1"/>
</dbReference>
<feature type="transmembrane region" description="Helical" evidence="16">
    <location>
        <begin position="1106"/>
        <end position="1124"/>
    </location>
</feature>
<dbReference type="GO" id="GO:0005829">
    <property type="term" value="C:cytosol"/>
    <property type="evidence" value="ECO:0007669"/>
    <property type="project" value="TreeGrafter"/>
</dbReference>
<dbReference type="GO" id="GO:0008237">
    <property type="term" value="F:metallopeptidase activity"/>
    <property type="evidence" value="ECO:0007669"/>
    <property type="project" value="UniProtKB-KW"/>
</dbReference>
<feature type="transmembrane region" description="Helical" evidence="16">
    <location>
        <begin position="558"/>
        <end position="580"/>
    </location>
</feature>
<evidence type="ECO:0000256" key="12">
    <source>
        <dbReference type="ARBA" id="ARBA00023136"/>
    </source>
</evidence>
<dbReference type="PRINTS" id="PR00171">
    <property type="entry name" value="SUGRTRNSPORT"/>
</dbReference>
<evidence type="ECO:0000256" key="3">
    <source>
        <dbReference type="ARBA" id="ARBA00022448"/>
    </source>
</evidence>
<dbReference type="GO" id="GO:1990539">
    <property type="term" value="P:fructose import across plasma membrane"/>
    <property type="evidence" value="ECO:0007669"/>
    <property type="project" value="UniProtKB-ARBA"/>
</dbReference>
<protein>
    <submittedName>
        <fullName evidence="19">Major facilitator superfamily (MFS) profile domain-containing protein</fullName>
    </submittedName>
</protein>
<keyword evidence="18" id="KW-1185">Reference proteome</keyword>
<evidence type="ECO:0000313" key="19">
    <source>
        <dbReference type="WBParaSite" id="maker-E.canG7_contigs_2553-snap-gene-0.40-mRNA-1"/>
    </source>
</evidence>
<evidence type="ECO:0000256" key="16">
    <source>
        <dbReference type="SAM" id="Phobius"/>
    </source>
</evidence>
<keyword evidence="9 15" id="KW-0862">Zinc</keyword>
<comment type="similarity">
    <text evidence="2">Belongs to the peptidase M1 family.</text>
</comment>
<dbReference type="Pfam" id="PF01433">
    <property type="entry name" value="Peptidase_M1"/>
    <property type="match status" value="1"/>
</dbReference>
<feature type="transmembrane region" description="Helical" evidence="16">
    <location>
        <begin position="1057"/>
        <end position="1086"/>
    </location>
</feature>
<feature type="active site" description="Proton acceptor" evidence="13">
    <location>
        <position position="318"/>
    </location>
</feature>